<evidence type="ECO:0000313" key="2">
    <source>
        <dbReference type="Proteomes" id="UP000324222"/>
    </source>
</evidence>
<evidence type="ECO:0000313" key="1">
    <source>
        <dbReference type="EMBL" id="MPC23183.1"/>
    </source>
</evidence>
<sequence length="97" mass="11684">MSNPNIHTNNTYIITNQTQTALAYRFLFRNGEDWLADQQVTGEFNCLFSFRAESIYRYHLFSFVAVSIYKFNYLFSFVAESTYRCQLLVYIWTIFIW</sequence>
<proteinExistence type="predicted"/>
<keyword evidence="2" id="KW-1185">Reference proteome</keyword>
<organism evidence="1 2">
    <name type="scientific">Portunus trituberculatus</name>
    <name type="common">Swimming crab</name>
    <name type="synonym">Neptunus trituberculatus</name>
    <dbReference type="NCBI Taxonomy" id="210409"/>
    <lineage>
        <taxon>Eukaryota</taxon>
        <taxon>Metazoa</taxon>
        <taxon>Ecdysozoa</taxon>
        <taxon>Arthropoda</taxon>
        <taxon>Crustacea</taxon>
        <taxon>Multicrustacea</taxon>
        <taxon>Malacostraca</taxon>
        <taxon>Eumalacostraca</taxon>
        <taxon>Eucarida</taxon>
        <taxon>Decapoda</taxon>
        <taxon>Pleocyemata</taxon>
        <taxon>Brachyura</taxon>
        <taxon>Eubrachyura</taxon>
        <taxon>Portunoidea</taxon>
        <taxon>Portunidae</taxon>
        <taxon>Portuninae</taxon>
        <taxon>Portunus</taxon>
    </lineage>
</organism>
<dbReference type="AlphaFoldDB" id="A0A5B7DQD8"/>
<reference evidence="1 2" key="1">
    <citation type="submission" date="2019-05" db="EMBL/GenBank/DDBJ databases">
        <title>Another draft genome of Portunus trituberculatus and its Hox gene families provides insights of decapod evolution.</title>
        <authorList>
            <person name="Jeong J.-H."/>
            <person name="Song I."/>
            <person name="Kim S."/>
            <person name="Choi T."/>
            <person name="Kim D."/>
            <person name="Ryu S."/>
            <person name="Kim W."/>
        </authorList>
    </citation>
    <scope>NUCLEOTIDE SEQUENCE [LARGE SCALE GENOMIC DNA]</scope>
    <source>
        <tissue evidence="1">Muscle</tissue>
    </source>
</reference>
<name>A0A5B7DQD8_PORTR</name>
<protein>
    <submittedName>
        <fullName evidence="1">Uncharacterized protein</fullName>
    </submittedName>
</protein>
<gene>
    <name evidence="1" type="ORF">E2C01_016222</name>
</gene>
<accession>A0A5B7DQD8</accession>
<comment type="caution">
    <text evidence="1">The sequence shown here is derived from an EMBL/GenBank/DDBJ whole genome shotgun (WGS) entry which is preliminary data.</text>
</comment>
<dbReference type="Proteomes" id="UP000324222">
    <property type="component" value="Unassembled WGS sequence"/>
</dbReference>
<dbReference type="EMBL" id="VSRR010001176">
    <property type="protein sequence ID" value="MPC23183.1"/>
    <property type="molecule type" value="Genomic_DNA"/>
</dbReference>